<dbReference type="PROSITE" id="PS01124">
    <property type="entry name" value="HTH_ARAC_FAMILY_2"/>
    <property type="match status" value="1"/>
</dbReference>
<evidence type="ECO:0000256" key="11">
    <source>
        <dbReference type="ARBA" id="ARBA00023204"/>
    </source>
</evidence>
<dbReference type="GO" id="GO:0032259">
    <property type="term" value="P:methylation"/>
    <property type="evidence" value="ECO:0007669"/>
    <property type="project" value="UniProtKB-KW"/>
</dbReference>
<evidence type="ECO:0000256" key="2">
    <source>
        <dbReference type="ARBA" id="ARBA00022603"/>
    </source>
</evidence>
<dbReference type="GO" id="GO:0006281">
    <property type="term" value="P:DNA repair"/>
    <property type="evidence" value="ECO:0007669"/>
    <property type="project" value="UniProtKB-KW"/>
</dbReference>
<dbReference type="Pfam" id="PF12833">
    <property type="entry name" value="HTH_18"/>
    <property type="match status" value="1"/>
</dbReference>
<evidence type="ECO:0000256" key="8">
    <source>
        <dbReference type="ARBA" id="ARBA00023125"/>
    </source>
</evidence>
<evidence type="ECO:0000256" key="6">
    <source>
        <dbReference type="ARBA" id="ARBA00022833"/>
    </source>
</evidence>
<dbReference type="InterPro" id="IPR016220">
    <property type="entry name" value="Me-P-triester_DNA_alkyl-Trfase"/>
</dbReference>
<evidence type="ECO:0000259" key="12">
    <source>
        <dbReference type="PROSITE" id="PS01124"/>
    </source>
</evidence>
<evidence type="ECO:0000256" key="9">
    <source>
        <dbReference type="ARBA" id="ARBA00023159"/>
    </source>
</evidence>
<keyword evidence="7" id="KW-0805">Transcription regulation</keyword>
<dbReference type="KEGG" id="hli:HLI_12700"/>
<dbReference type="Gene3D" id="1.10.10.60">
    <property type="entry name" value="Homeodomain-like"/>
    <property type="match status" value="2"/>
</dbReference>
<keyword evidence="6" id="KW-0862">Zinc</keyword>
<dbReference type="AlphaFoldDB" id="A0A410ME24"/>
<keyword evidence="10" id="KW-0804">Transcription</keyword>
<dbReference type="InterPro" id="IPR004026">
    <property type="entry name" value="Ada_DNA_repair_Zn-bd"/>
</dbReference>
<dbReference type="GO" id="GO:0043565">
    <property type="term" value="F:sequence-specific DNA binding"/>
    <property type="evidence" value="ECO:0007669"/>
    <property type="project" value="InterPro"/>
</dbReference>
<keyword evidence="11" id="KW-0234">DNA repair</keyword>
<dbReference type="PANTHER" id="PTHR43280:SF28">
    <property type="entry name" value="HTH-TYPE TRANSCRIPTIONAL ACTIVATOR RHAS"/>
    <property type="match status" value="1"/>
</dbReference>
<dbReference type="Pfam" id="PF02805">
    <property type="entry name" value="Ada_Zn_binding"/>
    <property type="match status" value="1"/>
</dbReference>
<sequence length="181" mass="21263">MNEEYWNAIQNCDVNFDDEFYYAVKSTRIFCRPSCKSKLPKKQNVRIFLNKTDPIKNGYRPCKRCRPDLQKFLPLQEEMVDKAISFINIHFKEDLNLKNIAQSIHVNEFYLLRVFSRKVGISPTQYVRKKRIEEAQRLIKTTDHSITAISLNVGFNSPSHFSVVFKKAVGKPPSQFRNKEI</sequence>
<dbReference type="InterPro" id="IPR018060">
    <property type="entry name" value="HTH_AraC"/>
</dbReference>
<dbReference type="GO" id="GO:0008270">
    <property type="term" value="F:zinc ion binding"/>
    <property type="evidence" value="ECO:0007669"/>
    <property type="project" value="InterPro"/>
</dbReference>
<dbReference type="Proteomes" id="UP000287756">
    <property type="component" value="Chromosome"/>
</dbReference>
<evidence type="ECO:0000313" key="13">
    <source>
        <dbReference type="EMBL" id="QAS52989.1"/>
    </source>
</evidence>
<reference evidence="13 14" key="1">
    <citation type="submission" date="2018-01" db="EMBL/GenBank/DDBJ databases">
        <title>The whole genome sequencing and assembly of Halobacillus litoralis ERB031 strain.</title>
        <authorList>
            <person name="Lee S.-J."/>
            <person name="Park M.-K."/>
            <person name="Kim J.-Y."/>
            <person name="Lee Y.-J."/>
            <person name="Yi H."/>
            <person name="Bahn Y.-S."/>
            <person name="Kim J.F."/>
            <person name="Lee D.-W."/>
        </authorList>
    </citation>
    <scope>NUCLEOTIDE SEQUENCE [LARGE SCALE GENOMIC DNA]</scope>
    <source>
        <strain evidence="13 14">ERB 031</strain>
    </source>
</reference>
<evidence type="ECO:0000313" key="14">
    <source>
        <dbReference type="Proteomes" id="UP000287756"/>
    </source>
</evidence>
<dbReference type="SMART" id="SM00342">
    <property type="entry name" value="HTH_ARAC"/>
    <property type="match status" value="1"/>
</dbReference>
<evidence type="ECO:0000256" key="5">
    <source>
        <dbReference type="ARBA" id="ARBA00022763"/>
    </source>
</evidence>
<dbReference type="InterPro" id="IPR035451">
    <property type="entry name" value="Ada-like_dom_sf"/>
</dbReference>
<dbReference type="InterPro" id="IPR009057">
    <property type="entry name" value="Homeodomain-like_sf"/>
</dbReference>
<organism evidence="13 14">
    <name type="scientific">Halobacillus litoralis</name>
    <dbReference type="NCBI Taxonomy" id="45668"/>
    <lineage>
        <taxon>Bacteria</taxon>
        <taxon>Bacillati</taxon>
        <taxon>Bacillota</taxon>
        <taxon>Bacilli</taxon>
        <taxon>Bacillales</taxon>
        <taxon>Bacillaceae</taxon>
        <taxon>Halobacillus</taxon>
    </lineage>
</organism>
<keyword evidence="9" id="KW-0010">Activator</keyword>
<dbReference type="SUPFAM" id="SSF46689">
    <property type="entry name" value="Homeodomain-like"/>
    <property type="match status" value="2"/>
</dbReference>
<evidence type="ECO:0000256" key="7">
    <source>
        <dbReference type="ARBA" id="ARBA00023015"/>
    </source>
</evidence>
<evidence type="ECO:0000256" key="4">
    <source>
        <dbReference type="ARBA" id="ARBA00022723"/>
    </source>
</evidence>
<keyword evidence="5" id="KW-0227">DNA damage</keyword>
<keyword evidence="4" id="KW-0479">Metal-binding</keyword>
<evidence type="ECO:0000256" key="10">
    <source>
        <dbReference type="ARBA" id="ARBA00023163"/>
    </source>
</evidence>
<protein>
    <recommendedName>
        <fullName evidence="12">HTH araC/xylS-type domain-containing protein</fullName>
    </recommendedName>
</protein>
<keyword evidence="3" id="KW-0808">Transferase</keyword>
<name>A0A410ME24_9BACI</name>
<proteinExistence type="predicted"/>
<dbReference type="InterPro" id="IPR018062">
    <property type="entry name" value="HTH_AraC-typ_CS"/>
</dbReference>
<keyword evidence="2" id="KW-0489">Methyltransferase</keyword>
<accession>A0A410ME24</accession>
<dbReference type="EMBL" id="CP026118">
    <property type="protein sequence ID" value="QAS52989.1"/>
    <property type="molecule type" value="Genomic_DNA"/>
</dbReference>
<dbReference type="InterPro" id="IPR020449">
    <property type="entry name" value="Tscrpt_reg_AraC-type_HTH"/>
</dbReference>
<dbReference type="Gene3D" id="3.40.10.10">
    <property type="entry name" value="DNA Methylphosphotriester Repair Domain"/>
    <property type="match status" value="1"/>
</dbReference>
<dbReference type="PIRSF" id="PIRSF000408">
    <property type="entry name" value="Alkyltransferas_AdaA"/>
    <property type="match status" value="1"/>
</dbReference>
<evidence type="ECO:0000256" key="1">
    <source>
        <dbReference type="ARBA" id="ARBA00001947"/>
    </source>
</evidence>
<dbReference type="OrthoDB" id="9802228at2"/>
<gene>
    <name evidence="13" type="ORF">HLI_12700</name>
</gene>
<dbReference type="PROSITE" id="PS00041">
    <property type="entry name" value="HTH_ARAC_FAMILY_1"/>
    <property type="match status" value="1"/>
</dbReference>
<dbReference type="SUPFAM" id="SSF57884">
    <property type="entry name" value="Ada DNA repair protein, N-terminal domain (N-Ada 10)"/>
    <property type="match status" value="1"/>
</dbReference>
<dbReference type="GO" id="GO:0008168">
    <property type="term" value="F:methyltransferase activity"/>
    <property type="evidence" value="ECO:0007669"/>
    <property type="project" value="UniProtKB-KW"/>
</dbReference>
<evidence type="ECO:0000256" key="3">
    <source>
        <dbReference type="ARBA" id="ARBA00022679"/>
    </source>
</evidence>
<keyword evidence="8" id="KW-0238">DNA-binding</keyword>
<dbReference type="PANTHER" id="PTHR43280">
    <property type="entry name" value="ARAC-FAMILY TRANSCRIPTIONAL REGULATOR"/>
    <property type="match status" value="1"/>
</dbReference>
<feature type="domain" description="HTH araC/xylS-type" evidence="12">
    <location>
        <begin position="81"/>
        <end position="179"/>
    </location>
</feature>
<dbReference type="GO" id="GO:0003700">
    <property type="term" value="F:DNA-binding transcription factor activity"/>
    <property type="evidence" value="ECO:0007669"/>
    <property type="project" value="InterPro"/>
</dbReference>
<comment type="cofactor">
    <cofactor evidence="1">
        <name>Zn(2+)</name>
        <dbReference type="ChEBI" id="CHEBI:29105"/>
    </cofactor>
</comment>
<dbReference type="RefSeq" id="WP_128525267.1">
    <property type="nucleotide sequence ID" value="NZ_CANLVY010000001.1"/>
</dbReference>
<dbReference type="PRINTS" id="PR00032">
    <property type="entry name" value="HTHARAC"/>
</dbReference>